<dbReference type="GO" id="GO:0003700">
    <property type="term" value="F:DNA-binding transcription factor activity"/>
    <property type="evidence" value="ECO:0007669"/>
    <property type="project" value="TreeGrafter"/>
</dbReference>
<dbReference type="Pfam" id="PF13377">
    <property type="entry name" value="Peripla_BP_3"/>
    <property type="match status" value="1"/>
</dbReference>
<evidence type="ECO:0000313" key="6">
    <source>
        <dbReference type="EMBL" id="ACU85159.1"/>
    </source>
</evidence>
<keyword evidence="2" id="KW-0238">DNA-binding</keyword>
<feature type="compositionally biased region" description="Low complexity" evidence="4">
    <location>
        <begin position="36"/>
        <end position="47"/>
    </location>
</feature>
<reference evidence="6 7" key="1">
    <citation type="journal article" date="2009" name="Stand. Genomic Sci.">
        <title>Complete genome sequence of Brachybacterium faecium type strain (Schefferle 6-10).</title>
        <authorList>
            <person name="Lapidus A."/>
            <person name="Pukall R."/>
            <person name="Labuttii K."/>
            <person name="Copeland A."/>
            <person name="Del Rio T.G."/>
            <person name="Nolan M."/>
            <person name="Chen F."/>
            <person name="Lucas S."/>
            <person name="Tice H."/>
            <person name="Cheng J.F."/>
            <person name="Bruce D."/>
            <person name="Goodwin L."/>
            <person name="Pitluck S."/>
            <person name="Rohde M."/>
            <person name="Goker M."/>
            <person name="Pati A."/>
            <person name="Ivanova N."/>
            <person name="Mavrommatis K."/>
            <person name="Chen A."/>
            <person name="Palaniappan K."/>
            <person name="D'haeseleer P."/>
            <person name="Chain P."/>
            <person name="Bristow J."/>
            <person name="Eisen J.A."/>
            <person name="Markowitz V."/>
            <person name="Hugenholtz P."/>
            <person name="Kyrpides N.C."/>
            <person name="Klenk H.P."/>
        </authorList>
    </citation>
    <scope>NUCLEOTIDE SEQUENCE [LARGE SCALE GENOMIC DNA]</scope>
    <source>
        <strain evidence="7">ATCC 43885 / DSM 4810 / JCM 11609 / LMG 19847 / NBRC 14762 / NCIMB 9860 / 6-10</strain>
    </source>
</reference>
<keyword evidence="1" id="KW-0805">Transcription regulation</keyword>
<gene>
    <name evidence="6" type="ordered locus">Bfae_13170</name>
</gene>
<keyword evidence="3" id="KW-0804">Transcription</keyword>
<evidence type="ECO:0000256" key="3">
    <source>
        <dbReference type="ARBA" id="ARBA00023163"/>
    </source>
</evidence>
<keyword evidence="7" id="KW-1185">Reference proteome</keyword>
<dbReference type="GO" id="GO:0000976">
    <property type="term" value="F:transcription cis-regulatory region binding"/>
    <property type="evidence" value="ECO:0007669"/>
    <property type="project" value="TreeGrafter"/>
</dbReference>
<feature type="domain" description="HTH lacI-type" evidence="5">
    <location>
        <begin position="28"/>
        <end position="82"/>
    </location>
</feature>
<dbReference type="InterPro" id="IPR028082">
    <property type="entry name" value="Peripla_BP_I"/>
</dbReference>
<dbReference type="Proteomes" id="UP000001919">
    <property type="component" value="Chromosome"/>
</dbReference>
<dbReference type="STRING" id="446465.Bfae_13170"/>
<dbReference type="CDD" id="cd01392">
    <property type="entry name" value="HTH_LacI"/>
    <property type="match status" value="1"/>
</dbReference>
<dbReference type="Gene3D" id="3.40.50.2300">
    <property type="match status" value="2"/>
</dbReference>
<accession>C7MC52</accession>
<evidence type="ECO:0000259" key="5">
    <source>
        <dbReference type="PROSITE" id="PS50932"/>
    </source>
</evidence>
<dbReference type="HOGENOM" id="CLU_037628_6_1_11"/>
<evidence type="ECO:0000256" key="2">
    <source>
        <dbReference type="ARBA" id="ARBA00023125"/>
    </source>
</evidence>
<feature type="region of interest" description="Disordered" evidence="4">
    <location>
        <begin position="1"/>
        <end position="59"/>
    </location>
</feature>
<evidence type="ECO:0000256" key="1">
    <source>
        <dbReference type="ARBA" id="ARBA00023015"/>
    </source>
</evidence>
<dbReference type="SUPFAM" id="SSF47413">
    <property type="entry name" value="lambda repressor-like DNA-binding domains"/>
    <property type="match status" value="1"/>
</dbReference>
<dbReference type="AlphaFoldDB" id="C7MC52"/>
<feature type="compositionally biased region" description="Basic and acidic residues" evidence="4">
    <location>
        <begin position="50"/>
        <end position="59"/>
    </location>
</feature>
<dbReference type="SMART" id="SM00354">
    <property type="entry name" value="HTH_LACI"/>
    <property type="match status" value="1"/>
</dbReference>
<dbReference type="SUPFAM" id="SSF53822">
    <property type="entry name" value="Periplasmic binding protein-like I"/>
    <property type="match status" value="1"/>
</dbReference>
<dbReference type="PANTHER" id="PTHR30146">
    <property type="entry name" value="LACI-RELATED TRANSCRIPTIONAL REPRESSOR"/>
    <property type="match status" value="1"/>
</dbReference>
<dbReference type="EMBL" id="CP001643">
    <property type="protein sequence ID" value="ACU85159.1"/>
    <property type="molecule type" value="Genomic_DNA"/>
</dbReference>
<organism evidence="6 7">
    <name type="scientific">Brachybacterium faecium (strain ATCC 43885 / DSM 4810 / JCM 11609 / LMG 19847 / NBRC 14762 / NCIMB 9860 / 6-10)</name>
    <dbReference type="NCBI Taxonomy" id="446465"/>
    <lineage>
        <taxon>Bacteria</taxon>
        <taxon>Bacillati</taxon>
        <taxon>Actinomycetota</taxon>
        <taxon>Actinomycetes</taxon>
        <taxon>Micrococcales</taxon>
        <taxon>Dermabacteraceae</taxon>
        <taxon>Brachybacterium</taxon>
    </lineage>
</organism>
<dbReference type="InterPro" id="IPR010982">
    <property type="entry name" value="Lambda_DNA-bd_dom_sf"/>
</dbReference>
<dbReference type="InterPro" id="IPR046335">
    <property type="entry name" value="LacI/GalR-like_sensor"/>
</dbReference>
<dbReference type="InterPro" id="IPR000843">
    <property type="entry name" value="HTH_LacI"/>
</dbReference>
<protein>
    <submittedName>
        <fullName evidence="6">Transcriptional regulator</fullName>
    </submittedName>
</protein>
<dbReference type="PATRIC" id="fig|446465.5.peg.1317"/>
<name>C7MC52_BRAFD</name>
<evidence type="ECO:0000313" key="7">
    <source>
        <dbReference type="Proteomes" id="UP000001919"/>
    </source>
</evidence>
<dbReference type="Gene3D" id="1.10.260.40">
    <property type="entry name" value="lambda repressor-like DNA-binding domains"/>
    <property type="match status" value="1"/>
</dbReference>
<dbReference type="PROSITE" id="PS50932">
    <property type="entry name" value="HTH_LACI_2"/>
    <property type="match status" value="1"/>
</dbReference>
<sequence>MTESIPEAGSTEHVQGRSGEGAQPPRRPTLDEVARRAGVSRSVASRAINHTRDVSPAKREAVERAAEELGYTPHASARALATSRVGSVVLAVLDEEPEHFSEPFFSQVVVGINTVLAAAELDLTLMLASTRESRARLERLLRSHGADGVMIMAPRGEEPLVAVADRSAMPIVFGGRPMHGGGERYIDVDNRGGARAATEHLLSTGRERIAALRGPYDLEAADARHRGFTEALAVAGLRADRVEGADFSFADGERAMTRLLASHPGLDAVFAASDTMAAGALRALRAHGRSVPGDVAVVGFDDLAIARQVDPPLTTVRQPFHAFGQEIASMLLREMTGARHSPLILPTQLVVRDSAPARG</sequence>
<dbReference type="CDD" id="cd06267">
    <property type="entry name" value="PBP1_LacI_sugar_binding-like"/>
    <property type="match status" value="1"/>
</dbReference>
<dbReference type="eggNOG" id="COG1609">
    <property type="taxonomic scope" value="Bacteria"/>
</dbReference>
<dbReference type="OrthoDB" id="4268837at2"/>
<dbReference type="KEGG" id="bfa:Bfae_13170"/>
<evidence type="ECO:0000256" key="4">
    <source>
        <dbReference type="SAM" id="MobiDB-lite"/>
    </source>
</evidence>
<proteinExistence type="predicted"/>
<dbReference type="Pfam" id="PF00356">
    <property type="entry name" value="LacI"/>
    <property type="match status" value="1"/>
</dbReference>
<dbReference type="PANTHER" id="PTHR30146:SF109">
    <property type="entry name" value="HTH-TYPE TRANSCRIPTIONAL REGULATOR GALS"/>
    <property type="match status" value="1"/>
</dbReference>